<dbReference type="AlphaFoldDB" id="A0A2D2D189"/>
<reference evidence="4" key="1">
    <citation type="submission" date="2017-10" db="EMBL/GenBank/DDBJ databases">
        <title>Completed PacBio SMRT sequence of Methylosinus trichosporium OB3b reveals presence of a third large plasmid.</title>
        <authorList>
            <person name="Charles T.C."/>
            <person name="Lynch M.D.J."/>
            <person name="Heil J.R."/>
            <person name="Cheng J."/>
        </authorList>
    </citation>
    <scope>NUCLEOTIDE SEQUENCE [LARGE SCALE GENOMIC DNA]</scope>
    <source>
        <strain evidence="4">OB3b</strain>
    </source>
</reference>
<protein>
    <recommendedName>
        <fullName evidence="2">Anti-sigma factor NepR domain-containing protein</fullName>
    </recommendedName>
</protein>
<evidence type="ECO:0000256" key="1">
    <source>
        <dbReference type="SAM" id="MobiDB-lite"/>
    </source>
</evidence>
<dbReference type="RefSeq" id="WP_003609044.1">
    <property type="nucleotide sequence ID" value="NZ_CP023737.1"/>
</dbReference>
<keyword evidence="4" id="KW-1185">Reference proteome</keyword>
<dbReference type="STRING" id="595536.GCA_000178815_02512"/>
<feature type="compositionally biased region" description="Basic and acidic residues" evidence="1">
    <location>
        <begin position="35"/>
        <end position="45"/>
    </location>
</feature>
<evidence type="ECO:0000259" key="2">
    <source>
        <dbReference type="Pfam" id="PF18557"/>
    </source>
</evidence>
<feature type="compositionally biased region" description="Basic and acidic residues" evidence="1">
    <location>
        <begin position="53"/>
        <end position="72"/>
    </location>
</feature>
<feature type="compositionally biased region" description="Basic and acidic residues" evidence="1">
    <location>
        <begin position="17"/>
        <end position="26"/>
    </location>
</feature>
<organism evidence="3 4">
    <name type="scientific">Methylosinus trichosporium (strain ATCC 35070 / NCIMB 11131 / UNIQEM 75 / OB3b)</name>
    <dbReference type="NCBI Taxonomy" id="595536"/>
    <lineage>
        <taxon>Bacteria</taxon>
        <taxon>Pseudomonadati</taxon>
        <taxon>Pseudomonadota</taxon>
        <taxon>Alphaproteobacteria</taxon>
        <taxon>Hyphomicrobiales</taxon>
        <taxon>Methylocystaceae</taxon>
        <taxon>Methylosinus</taxon>
    </lineage>
</organism>
<sequence>MGKSSRRTNAAAALSKTDSRGDREETPFDPVVTQEDVHSAADHEGLVVLNSRRPQERSPRSSSRRDADRNKIGEQIGDQLRDLYNDVLEQPVPERFLELLNQLEADTISSASTKAPGEG</sequence>
<feature type="domain" description="Anti-sigma factor NepR" evidence="2">
    <location>
        <begin position="74"/>
        <end position="105"/>
    </location>
</feature>
<dbReference type="EMBL" id="CP023737">
    <property type="protein sequence ID" value="ATQ68740.1"/>
    <property type="molecule type" value="Genomic_DNA"/>
</dbReference>
<name>A0A2D2D189_METT3</name>
<evidence type="ECO:0000313" key="4">
    <source>
        <dbReference type="Proteomes" id="UP000230709"/>
    </source>
</evidence>
<evidence type="ECO:0000313" key="3">
    <source>
        <dbReference type="EMBL" id="ATQ68740.1"/>
    </source>
</evidence>
<dbReference type="KEGG" id="mtw:CQW49_13255"/>
<proteinExistence type="predicted"/>
<feature type="region of interest" description="Disordered" evidence="1">
    <location>
        <begin position="1"/>
        <end position="77"/>
    </location>
</feature>
<dbReference type="Proteomes" id="UP000230709">
    <property type="component" value="Chromosome"/>
</dbReference>
<dbReference type="Pfam" id="PF18557">
    <property type="entry name" value="NepR"/>
    <property type="match status" value="1"/>
</dbReference>
<gene>
    <name evidence="3" type="ORF">CQW49_13255</name>
</gene>
<dbReference type="InterPro" id="IPR041649">
    <property type="entry name" value="NepR"/>
</dbReference>
<accession>A0A2D2D189</accession>